<evidence type="ECO:0000259" key="7">
    <source>
        <dbReference type="Pfam" id="PF25220"/>
    </source>
</evidence>
<keyword evidence="3" id="KW-0539">Nucleus</keyword>
<comment type="similarity">
    <text evidence="5">Belongs to the sororin family.</text>
</comment>
<organism evidence="8 9">
    <name type="scientific">Castilleja foliolosa</name>
    <dbReference type="NCBI Taxonomy" id="1961234"/>
    <lineage>
        <taxon>Eukaryota</taxon>
        <taxon>Viridiplantae</taxon>
        <taxon>Streptophyta</taxon>
        <taxon>Embryophyta</taxon>
        <taxon>Tracheophyta</taxon>
        <taxon>Spermatophyta</taxon>
        <taxon>Magnoliopsida</taxon>
        <taxon>eudicotyledons</taxon>
        <taxon>Gunneridae</taxon>
        <taxon>Pentapetalae</taxon>
        <taxon>asterids</taxon>
        <taxon>lamiids</taxon>
        <taxon>Lamiales</taxon>
        <taxon>Orobanchaceae</taxon>
        <taxon>Pedicularideae</taxon>
        <taxon>Castillejinae</taxon>
        <taxon>Castilleja</taxon>
    </lineage>
</organism>
<feature type="compositionally biased region" description="Basic and acidic residues" evidence="6">
    <location>
        <begin position="285"/>
        <end position="298"/>
    </location>
</feature>
<evidence type="ECO:0000313" key="9">
    <source>
        <dbReference type="Proteomes" id="UP001632038"/>
    </source>
</evidence>
<feature type="compositionally biased region" description="Polar residues" evidence="6">
    <location>
        <begin position="60"/>
        <end position="81"/>
    </location>
</feature>
<dbReference type="Pfam" id="PF25220">
    <property type="entry name" value="Sororin_C"/>
    <property type="match status" value="1"/>
</dbReference>
<sequence length="344" mass="38196">MEGHRRKRPLSDITDTYNLIPTSTLRKLVADSENSSSFAKPPNSILKSSSVSSNQKLCSESSNRSDASIGSSNFSGVRSSRTVRFRTPPFEVSSIVRPGGRGSKNAAYNQTHITEKSTKEKGKAVMVASPSSIERRKIKGKAIFSLSPTEKLKENQNEIHNQGILLGREKQNSKAYRNILSGLVEIEKESNKGTLGSYSRLYGKTEKGKDIVNQSLEKTKDKGKAIMQPSDVVEVTKPKGSSAAMSTRSPTPMRKSGKRKIDAGAFSCPPMIRSKSSQIDLDEAGDIKSPKSWTDTKPKLKKKMSRIEDIKELPREFVEQQKAYYKEVDDFELPEEEISQDELD</sequence>
<proteinExistence type="inferred from homology"/>
<dbReference type="PANTHER" id="PTHR35740">
    <property type="entry name" value="OS12G0111700 PROTEIN"/>
    <property type="match status" value="1"/>
</dbReference>
<reference evidence="9" key="1">
    <citation type="journal article" date="2024" name="IScience">
        <title>Strigolactones Initiate the Formation of Haustorium-like Structures in Castilleja.</title>
        <authorList>
            <person name="Buerger M."/>
            <person name="Peterson D."/>
            <person name="Chory J."/>
        </authorList>
    </citation>
    <scope>NUCLEOTIDE SEQUENCE [LARGE SCALE GENOMIC DNA]</scope>
</reference>
<protein>
    <recommendedName>
        <fullName evidence="7">Sororin C-terminal region domain-containing protein</fullName>
    </recommendedName>
</protein>
<evidence type="ECO:0000256" key="5">
    <source>
        <dbReference type="ARBA" id="ARBA00093465"/>
    </source>
</evidence>
<dbReference type="GO" id="GO:0005634">
    <property type="term" value="C:nucleus"/>
    <property type="evidence" value="ECO:0007669"/>
    <property type="project" value="UniProtKB-SubCell"/>
</dbReference>
<keyword evidence="9" id="KW-1185">Reference proteome</keyword>
<feature type="region of interest" description="Disordered" evidence="6">
    <location>
        <begin position="235"/>
        <end position="301"/>
    </location>
</feature>
<evidence type="ECO:0000256" key="6">
    <source>
        <dbReference type="SAM" id="MobiDB-lite"/>
    </source>
</evidence>
<keyword evidence="4" id="KW-0131">Cell cycle</keyword>
<evidence type="ECO:0000256" key="3">
    <source>
        <dbReference type="ARBA" id="ARBA00023242"/>
    </source>
</evidence>
<comment type="caution">
    <text evidence="8">The sequence shown here is derived from an EMBL/GenBank/DDBJ whole genome shotgun (WGS) entry which is preliminary data.</text>
</comment>
<name>A0ABD3E831_9LAMI</name>
<dbReference type="AlphaFoldDB" id="A0ABD3E831"/>
<feature type="region of interest" description="Disordered" evidence="6">
    <location>
        <begin position="30"/>
        <end position="81"/>
    </location>
</feature>
<accession>A0ABD3E831</accession>
<keyword evidence="2" id="KW-0498">Mitosis</keyword>
<evidence type="ECO:0000256" key="4">
    <source>
        <dbReference type="ARBA" id="ARBA00023306"/>
    </source>
</evidence>
<dbReference type="PANTHER" id="PTHR35740:SF1">
    <property type="entry name" value="OS12G0111700 PROTEIN"/>
    <property type="match status" value="1"/>
</dbReference>
<gene>
    <name evidence="8" type="ORF">CASFOL_006730</name>
</gene>
<dbReference type="Proteomes" id="UP001632038">
    <property type="component" value="Unassembled WGS sequence"/>
</dbReference>
<feature type="domain" description="Sororin C-terminal region" evidence="7">
    <location>
        <begin position="314"/>
        <end position="336"/>
    </location>
</feature>
<dbReference type="InterPro" id="IPR057337">
    <property type="entry name" value="Sororin_C"/>
</dbReference>
<feature type="compositionally biased region" description="Low complexity" evidence="6">
    <location>
        <begin position="43"/>
        <end position="59"/>
    </location>
</feature>
<dbReference type="GO" id="GO:0051301">
    <property type="term" value="P:cell division"/>
    <property type="evidence" value="ECO:0007669"/>
    <property type="project" value="UniProtKB-KW"/>
</dbReference>
<keyword evidence="1" id="KW-0132">Cell division</keyword>
<evidence type="ECO:0000256" key="1">
    <source>
        <dbReference type="ARBA" id="ARBA00022618"/>
    </source>
</evidence>
<evidence type="ECO:0000256" key="2">
    <source>
        <dbReference type="ARBA" id="ARBA00022776"/>
    </source>
</evidence>
<dbReference type="EMBL" id="JAVIJP010000007">
    <property type="protein sequence ID" value="KAL3650327.1"/>
    <property type="molecule type" value="Genomic_DNA"/>
</dbReference>
<evidence type="ECO:0000313" key="8">
    <source>
        <dbReference type="EMBL" id="KAL3650327.1"/>
    </source>
</evidence>